<gene>
    <name evidence="4" type="primary">LOC125779378</name>
</gene>
<feature type="compositionally biased region" description="Polar residues" evidence="1">
    <location>
        <begin position="285"/>
        <end position="305"/>
    </location>
</feature>
<evidence type="ECO:0000313" key="3">
    <source>
        <dbReference type="Proteomes" id="UP001652620"/>
    </source>
</evidence>
<feature type="compositionally biased region" description="Low complexity" evidence="1">
    <location>
        <begin position="244"/>
        <end position="258"/>
    </location>
</feature>
<dbReference type="GeneID" id="125779378"/>
<feature type="region of interest" description="Disordered" evidence="1">
    <location>
        <begin position="242"/>
        <end position="319"/>
    </location>
</feature>
<name>A0ABM3K5B4_BACDO</name>
<feature type="domain" description="DUF4780" evidence="2">
    <location>
        <begin position="70"/>
        <end position="238"/>
    </location>
</feature>
<evidence type="ECO:0000313" key="4">
    <source>
        <dbReference type="RefSeq" id="XP_049316670.1"/>
    </source>
</evidence>
<dbReference type="Proteomes" id="UP001652620">
    <property type="component" value="Chromosome 6"/>
</dbReference>
<proteinExistence type="predicted"/>
<evidence type="ECO:0000259" key="2">
    <source>
        <dbReference type="Pfam" id="PF16012"/>
    </source>
</evidence>
<keyword evidence="3" id="KW-1185">Reference proteome</keyword>
<sequence length="344" mass="37930">MHSAQVPTERSKDCAPRGTQNGEEEECQITPQEPPRPKRVREDKPQETSGRRSNPNQQPTASRKYAEVMSSIRMAVLPRNYPADAQESEQLTALQDCIVDALSVGIGFTGAFNGIFFKGGMLLVDCQNEKSATWLQGIIPRLEGWKGPALCVRRGDEIPQLHNMVAFFPRSADKGYDIALNLVRNQIEDLSTSAWKVVESKVEGSGWNLNITMDDESYKYIRQKGFRLNFRFGKIVVRPWRPKATSTSQEPPTETTAAPAPPVTRPAAHEATAAAVSCEREEPTNDTISAGQVATPTAEVNSSNEIPKEQEGRLPSTQELLEGLEMQVDGGIEDEDPSLVEPVL</sequence>
<protein>
    <submittedName>
        <fullName evidence="4">Uncharacterized protein LOC125779378</fullName>
    </submittedName>
</protein>
<evidence type="ECO:0000256" key="1">
    <source>
        <dbReference type="SAM" id="MobiDB-lite"/>
    </source>
</evidence>
<organism evidence="3 4">
    <name type="scientific">Bactrocera dorsalis</name>
    <name type="common">Oriental fruit fly</name>
    <name type="synonym">Dacus dorsalis</name>
    <dbReference type="NCBI Taxonomy" id="27457"/>
    <lineage>
        <taxon>Eukaryota</taxon>
        <taxon>Metazoa</taxon>
        <taxon>Ecdysozoa</taxon>
        <taxon>Arthropoda</taxon>
        <taxon>Hexapoda</taxon>
        <taxon>Insecta</taxon>
        <taxon>Pterygota</taxon>
        <taxon>Neoptera</taxon>
        <taxon>Endopterygota</taxon>
        <taxon>Diptera</taxon>
        <taxon>Brachycera</taxon>
        <taxon>Muscomorpha</taxon>
        <taxon>Tephritoidea</taxon>
        <taxon>Tephritidae</taxon>
        <taxon>Bactrocera</taxon>
        <taxon>Bactrocera</taxon>
    </lineage>
</organism>
<reference evidence="4" key="1">
    <citation type="submission" date="2025-08" db="UniProtKB">
        <authorList>
            <consortium name="RefSeq"/>
        </authorList>
    </citation>
    <scope>IDENTIFICATION</scope>
    <source>
        <tissue evidence="4">Adult</tissue>
    </source>
</reference>
<feature type="compositionally biased region" description="Polar residues" evidence="1">
    <location>
        <begin position="51"/>
        <end position="61"/>
    </location>
</feature>
<feature type="compositionally biased region" description="Low complexity" evidence="1">
    <location>
        <begin position="265"/>
        <end position="275"/>
    </location>
</feature>
<feature type="compositionally biased region" description="Basic and acidic residues" evidence="1">
    <location>
        <begin position="40"/>
        <end position="50"/>
    </location>
</feature>
<dbReference type="RefSeq" id="XP_049316670.1">
    <property type="nucleotide sequence ID" value="XM_049460713.1"/>
</dbReference>
<accession>A0ABM3K5B4</accession>
<feature type="region of interest" description="Disordered" evidence="1">
    <location>
        <begin position="1"/>
        <end position="65"/>
    </location>
</feature>
<dbReference type="InterPro" id="IPR031961">
    <property type="entry name" value="DUF4780"/>
</dbReference>
<dbReference type="Pfam" id="PF16012">
    <property type="entry name" value="DUF4780"/>
    <property type="match status" value="1"/>
</dbReference>